<organism evidence="1 2">
    <name type="scientific">Steinernema hermaphroditum</name>
    <dbReference type="NCBI Taxonomy" id="289476"/>
    <lineage>
        <taxon>Eukaryota</taxon>
        <taxon>Metazoa</taxon>
        <taxon>Ecdysozoa</taxon>
        <taxon>Nematoda</taxon>
        <taxon>Chromadorea</taxon>
        <taxon>Rhabditida</taxon>
        <taxon>Tylenchina</taxon>
        <taxon>Panagrolaimomorpha</taxon>
        <taxon>Strongyloidoidea</taxon>
        <taxon>Steinernematidae</taxon>
        <taxon>Steinernema</taxon>
    </lineage>
</organism>
<name>A0AA39I6P3_9BILA</name>
<comment type="caution">
    <text evidence="1">The sequence shown here is derived from an EMBL/GenBank/DDBJ whole genome shotgun (WGS) entry which is preliminary data.</text>
</comment>
<dbReference type="Proteomes" id="UP001175271">
    <property type="component" value="Unassembled WGS sequence"/>
</dbReference>
<reference evidence="1" key="1">
    <citation type="submission" date="2023-06" db="EMBL/GenBank/DDBJ databases">
        <title>Genomic analysis of the entomopathogenic nematode Steinernema hermaphroditum.</title>
        <authorList>
            <person name="Schwarz E.M."/>
            <person name="Heppert J.K."/>
            <person name="Baniya A."/>
            <person name="Schwartz H.T."/>
            <person name="Tan C.-H."/>
            <person name="Antoshechkin I."/>
            <person name="Sternberg P.W."/>
            <person name="Goodrich-Blair H."/>
            <person name="Dillman A.R."/>
        </authorList>
    </citation>
    <scope>NUCLEOTIDE SEQUENCE</scope>
    <source>
        <strain evidence="1">PS9179</strain>
        <tissue evidence="1">Whole animal</tissue>
    </source>
</reference>
<dbReference type="AlphaFoldDB" id="A0AA39I6P3"/>
<keyword evidence="2" id="KW-1185">Reference proteome</keyword>
<evidence type="ECO:0000313" key="2">
    <source>
        <dbReference type="Proteomes" id="UP001175271"/>
    </source>
</evidence>
<evidence type="ECO:0008006" key="3">
    <source>
        <dbReference type="Google" id="ProtNLM"/>
    </source>
</evidence>
<dbReference type="EMBL" id="JAUCMV010000002">
    <property type="protein sequence ID" value="KAK0417583.1"/>
    <property type="molecule type" value="Genomic_DNA"/>
</dbReference>
<accession>A0AA39I6P3</accession>
<evidence type="ECO:0000313" key="1">
    <source>
        <dbReference type="EMBL" id="KAK0417583.1"/>
    </source>
</evidence>
<proteinExistence type="predicted"/>
<gene>
    <name evidence="1" type="ORF">QR680_013096</name>
</gene>
<sequence length="171" mass="19900">MDYNQHLKMFVALAFCETGDVTIRFNTLADEFIRIYGSTDQHEQFLDYFETTWVGRSRLRPRFSQDMWNCKQITENDLPRTNNSVESWHNAFQGALGCQHPAVYKLMKALQSEQVGVNALYVKLMAGEKVPLYARKEYGNANQDLLTLIGRYSVMTPSEYLYNYANYTAYD</sequence>
<protein>
    <recommendedName>
        <fullName evidence="3">MULE transposase domain-containing protein</fullName>
    </recommendedName>
</protein>